<dbReference type="AlphaFoldDB" id="A0AAV5TK88"/>
<evidence type="ECO:0000313" key="6">
    <source>
        <dbReference type="Proteomes" id="UP001432027"/>
    </source>
</evidence>
<dbReference type="InterPro" id="IPR050976">
    <property type="entry name" value="Snaclec"/>
</dbReference>
<dbReference type="PROSITE" id="PS01180">
    <property type="entry name" value="CUB"/>
    <property type="match status" value="1"/>
</dbReference>
<dbReference type="InterPro" id="IPR000859">
    <property type="entry name" value="CUB_dom"/>
</dbReference>
<comment type="caution">
    <text evidence="2">Lacks conserved residue(s) required for the propagation of feature annotation.</text>
</comment>
<dbReference type="InterPro" id="IPR016186">
    <property type="entry name" value="C-type_lectin-like/link_sf"/>
</dbReference>
<dbReference type="PANTHER" id="PTHR22991">
    <property type="entry name" value="PROTEIN CBG13490"/>
    <property type="match status" value="1"/>
</dbReference>
<evidence type="ECO:0000313" key="5">
    <source>
        <dbReference type="EMBL" id="GMS94725.1"/>
    </source>
</evidence>
<feature type="non-terminal residue" evidence="5">
    <location>
        <position position="1"/>
    </location>
</feature>
<dbReference type="Pfam" id="PF00431">
    <property type="entry name" value="CUB"/>
    <property type="match status" value="1"/>
</dbReference>
<dbReference type="SUPFAM" id="SSF49854">
    <property type="entry name" value="Spermadhesin, CUB domain"/>
    <property type="match status" value="1"/>
</dbReference>
<evidence type="ECO:0000256" key="2">
    <source>
        <dbReference type="PROSITE-ProRule" id="PRU00059"/>
    </source>
</evidence>
<keyword evidence="6" id="KW-1185">Reference proteome</keyword>
<dbReference type="InterPro" id="IPR001304">
    <property type="entry name" value="C-type_lectin-like"/>
</dbReference>
<dbReference type="InterPro" id="IPR035914">
    <property type="entry name" value="Sperma_CUB_dom_sf"/>
</dbReference>
<dbReference type="PROSITE" id="PS50041">
    <property type="entry name" value="C_TYPE_LECTIN_2"/>
    <property type="match status" value="1"/>
</dbReference>
<dbReference type="PANTHER" id="PTHR22991:SF40">
    <property type="entry name" value="PROTEIN CBG13490"/>
    <property type="match status" value="1"/>
</dbReference>
<dbReference type="Proteomes" id="UP001432027">
    <property type="component" value="Unassembled WGS sequence"/>
</dbReference>
<proteinExistence type="predicted"/>
<evidence type="ECO:0008006" key="7">
    <source>
        <dbReference type="Google" id="ProtNLM"/>
    </source>
</evidence>
<organism evidence="5 6">
    <name type="scientific">Pristionchus entomophagus</name>
    <dbReference type="NCBI Taxonomy" id="358040"/>
    <lineage>
        <taxon>Eukaryota</taxon>
        <taxon>Metazoa</taxon>
        <taxon>Ecdysozoa</taxon>
        <taxon>Nematoda</taxon>
        <taxon>Chromadorea</taxon>
        <taxon>Rhabditida</taxon>
        <taxon>Rhabditina</taxon>
        <taxon>Diplogasteromorpha</taxon>
        <taxon>Diplogasteroidea</taxon>
        <taxon>Neodiplogasteridae</taxon>
        <taxon>Pristionchus</taxon>
    </lineage>
</organism>
<dbReference type="PROSITE" id="PS00615">
    <property type="entry name" value="C_TYPE_LECTIN_1"/>
    <property type="match status" value="1"/>
</dbReference>
<accession>A0AAV5TK88</accession>
<evidence type="ECO:0000256" key="1">
    <source>
        <dbReference type="ARBA" id="ARBA00023157"/>
    </source>
</evidence>
<dbReference type="Pfam" id="PF00059">
    <property type="entry name" value="Lectin_C"/>
    <property type="match status" value="1"/>
</dbReference>
<dbReference type="SUPFAM" id="SSF56436">
    <property type="entry name" value="C-type lectin-like"/>
    <property type="match status" value="1"/>
</dbReference>
<keyword evidence="1" id="KW-1015">Disulfide bond</keyword>
<dbReference type="CDD" id="cd00041">
    <property type="entry name" value="CUB"/>
    <property type="match status" value="1"/>
</dbReference>
<protein>
    <recommendedName>
        <fullName evidence="7">CUB domain-containing protein</fullName>
    </recommendedName>
</protein>
<evidence type="ECO:0000259" key="3">
    <source>
        <dbReference type="PROSITE" id="PS01180"/>
    </source>
</evidence>
<evidence type="ECO:0000259" key="4">
    <source>
        <dbReference type="PROSITE" id="PS50041"/>
    </source>
</evidence>
<dbReference type="CDD" id="cd00037">
    <property type="entry name" value="CLECT"/>
    <property type="match status" value="1"/>
</dbReference>
<dbReference type="Gene3D" id="2.60.120.290">
    <property type="entry name" value="Spermadhesin, CUB domain"/>
    <property type="match status" value="1"/>
</dbReference>
<feature type="domain" description="C-type lectin" evidence="4">
    <location>
        <begin position="1"/>
        <end position="60"/>
    </location>
</feature>
<dbReference type="InterPro" id="IPR016187">
    <property type="entry name" value="CTDL_fold"/>
</dbReference>
<dbReference type="InterPro" id="IPR018378">
    <property type="entry name" value="C-type_lectin_CS"/>
</dbReference>
<sequence>KLRMGNNDFGWIDGSNFTYQNFYPGFPRSGLGDCLSMDTSTSNGLWMNVNCNTKLPVVCGRDRRAIPQISCSSDPYQEGGIVTSPGFPYSASTPCDFFLTVDGGKRVKAEITLEGNKCCDSLTLYDGYIGGKEIATLTGEVFNATYISTTNIMRVSWKPRGGVHVKGMALGFRGI</sequence>
<dbReference type="Gene3D" id="3.10.100.10">
    <property type="entry name" value="Mannose-Binding Protein A, subunit A"/>
    <property type="match status" value="1"/>
</dbReference>
<name>A0AAV5TK88_9BILA</name>
<gene>
    <name evidence="5" type="ORF">PENTCL1PPCAC_16900</name>
</gene>
<comment type="caution">
    <text evidence="5">The sequence shown here is derived from an EMBL/GenBank/DDBJ whole genome shotgun (WGS) entry which is preliminary data.</text>
</comment>
<feature type="domain" description="CUB" evidence="3">
    <location>
        <begin position="71"/>
        <end position="175"/>
    </location>
</feature>
<dbReference type="EMBL" id="BTSX01000004">
    <property type="protein sequence ID" value="GMS94725.1"/>
    <property type="molecule type" value="Genomic_DNA"/>
</dbReference>
<dbReference type="SMART" id="SM00042">
    <property type="entry name" value="CUB"/>
    <property type="match status" value="1"/>
</dbReference>
<reference evidence="5" key="1">
    <citation type="submission" date="2023-10" db="EMBL/GenBank/DDBJ databases">
        <title>Genome assembly of Pristionchus species.</title>
        <authorList>
            <person name="Yoshida K."/>
            <person name="Sommer R.J."/>
        </authorList>
    </citation>
    <scope>NUCLEOTIDE SEQUENCE</scope>
    <source>
        <strain evidence="5">RS0144</strain>
    </source>
</reference>